<evidence type="ECO:0000313" key="2">
    <source>
        <dbReference type="EMBL" id="STY64884.1"/>
    </source>
</evidence>
<dbReference type="Proteomes" id="UP000254802">
    <property type="component" value="Unassembled WGS sequence"/>
</dbReference>
<organism evidence="2 3">
    <name type="scientific">Mannheimia haemolytica</name>
    <name type="common">Pasteurella haemolytica</name>
    <dbReference type="NCBI Taxonomy" id="75985"/>
    <lineage>
        <taxon>Bacteria</taxon>
        <taxon>Pseudomonadati</taxon>
        <taxon>Pseudomonadota</taxon>
        <taxon>Gammaproteobacteria</taxon>
        <taxon>Pasteurellales</taxon>
        <taxon>Pasteurellaceae</taxon>
        <taxon>Mannheimia</taxon>
    </lineage>
</organism>
<evidence type="ECO:0000259" key="1">
    <source>
        <dbReference type="Pfam" id="PF22780"/>
    </source>
</evidence>
<dbReference type="Gene3D" id="1.10.8.260">
    <property type="entry name" value="HI0933 insert domain-like"/>
    <property type="match status" value="1"/>
</dbReference>
<dbReference type="InterPro" id="IPR055178">
    <property type="entry name" value="RsdA/BaiN/AoA(So)-like_dom"/>
</dbReference>
<name>A0A378N8X1_MANHA</name>
<dbReference type="SUPFAM" id="SSF160996">
    <property type="entry name" value="HI0933 insert domain-like"/>
    <property type="match status" value="1"/>
</dbReference>
<dbReference type="Gene3D" id="2.40.30.10">
    <property type="entry name" value="Translation factors"/>
    <property type="match status" value="1"/>
</dbReference>
<accession>A0A378N8X1</accession>
<reference evidence="2 3" key="1">
    <citation type="submission" date="2018-06" db="EMBL/GenBank/DDBJ databases">
        <authorList>
            <consortium name="Pathogen Informatics"/>
            <person name="Doyle S."/>
        </authorList>
    </citation>
    <scope>NUCLEOTIDE SEQUENCE [LARGE SCALE GENOMIC DNA]</scope>
    <source>
        <strain evidence="2 3">NCTC10638</strain>
    </source>
</reference>
<dbReference type="AlphaFoldDB" id="A0A378N8X1"/>
<proteinExistence type="predicted"/>
<dbReference type="Pfam" id="PF22780">
    <property type="entry name" value="HI0933_like_1st"/>
    <property type="match status" value="1"/>
</dbReference>
<dbReference type="InterPro" id="IPR023166">
    <property type="entry name" value="BaiN-like_dom_sf"/>
</dbReference>
<gene>
    <name evidence="2" type="ORF">NCTC10638_04078</name>
</gene>
<sequence length="73" mass="8387">MLFTHRGLSGPAILQISNYWELGETVEIDLLPSQSITDILSELRQSSPKLQLKTVLSRYLPKKLLKFGWNRNC</sequence>
<dbReference type="EMBL" id="UGPN01000002">
    <property type="protein sequence ID" value="STY64884.1"/>
    <property type="molecule type" value="Genomic_DNA"/>
</dbReference>
<evidence type="ECO:0000313" key="3">
    <source>
        <dbReference type="Proteomes" id="UP000254802"/>
    </source>
</evidence>
<feature type="domain" description="RsdA/BaiN/AoA(So)-like insert" evidence="1">
    <location>
        <begin position="1"/>
        <end position="69"/>
    </location>
</feature>
<protein>
    <submittedName>
        <fullName evidence="2">Flavoprotein, HI0933 family</fullName>
    </submittedName>
</protein>